<feature type="signal peptide" evidence="1">
    <location>
        <begin position="1"/>
        <end position="28"/>
    </location>
</feature>
<proteinExistence type="predicted"/>
<keyword evidence="1" id="KW-0732">Signal</keyword>
<sequence>MRTLNLKSGLASGVAVAALALFPLAVAAAGPGTATSNLTNVTDGYAADSTSTAEAQTTAQFVVAPGSLTLNSVPNIALSNTNVKDIATAATTLPLSSSSTVTGATTYDGDGNGTLTVNDYRGSHAGWTLTVGMGPFSSGSSTVSSATLNLVTSKPTTDNASTSAPVALNIPQSTVTSGWITNPQTLWAAAANTGEGQNTASTTEASSLAVAKQPLISAGTYSATLYWALQNAPTAAPASTTTP</sequence>
<dbReference type="InterPro" id="IPR027994">
    <property type="entry name" value="WxL_dom"/>
</dbReference>
<dbReference type="Proteomes" id="UP000019247">
    <property type="component" value="Unassembled WGS sequence"/>
</dbReference>
<dbReference type="Pfam" id="PF13731">
    <property type="entry name" value="WxL"/>
    <property type="match status" value="1"/>
</dbReference>
<comment type="caution">
    <text evidence="3">The sequence shown here is derived from an EMBL/GenBank/DDBJ whole genome shotgun (WGS) entry which is preliminary data.</text>
</comment>
<evidence type="ECO:0000313" key="3">
    <source>
        <dbReference type="EMBL" id="ETY73914.1"/>
    </source>
</evidence>
<dbReference type="STRING" id="1400520.LFAB_09780"/>
<evidence type="ECO:0000259" key="2">
    <source>
        <dbReference type="Pfam" id="PF13731"/>
    </source>
</evidence>
<dbReference type="PATRIC" id="fig|1400520.3.peg.1906"/>
<evidence type="ECO:0000256" key="1">
    <source>
        <dbReference type="SAM" id="SignalP"/>
    </source>
</evidence>
<evidence type="ECO:0000313" key="4">
    <source>
        <dbReference type="Proteomes" id="UP000019247"/>
    </source>
</evidence>
<organism evidence="3 4">
    <name type="scientific">Lactiplantibacillus fabifermentans T30PCM01</name>
    <dbReference type="NCBI Taxonomy" id="1400520"/>
    <lineage>
        <taxon>Bacteria</taxon>
        <taxon>Bacillati</taxon>
        <taxon>Bacillota</taxon>
        <taxon>Bacilli</taxon>
        <taxon>Lactobacillales</taxon>
        <taxon>Lactobacillaceae</taxon>
        <taxon>Lactiplantibacillus</taxon>
    </lineage>
</organism>
<feature type="domain" description="WxL" evidence="2">
    <location>
        <begin position="64"/>
        <end position="233"/>
    </location>
</feature>
<reference evidence="3 4" key="1">
    <citation type="journal article" date="2014" name="Genome Announc.">
        <title>Genome Sequence of Lactobacillus fabifermentans Strain T30PCM01, Isolated from Fermenting Grape Marc.</title>
        <authorList>
            <person name="Treu L."/>
            <person name="Vendramin V."/>
            <person name="Bovo B."/>
            <person name="Giacomini A."/>
            <person name="Corich V."/>
            <person name="Campanaro S."/>
        </authorList>
    </citation>
    <scope>NUCLEOTIDE SEQUENCE [LARGE SCALE GENOMIC DNA]</scope>
    <source>
        <strain evidence="3 4">T30PCM01</strain>
    </source>
</reference>
<dbReference type="RefSeq" id="WP_024625004.1">
    <property type="nucleotide sequence ID" value="NZ_KK036498.1"/>
</dbReference>
<dbReference type="AlphaFoldDB" id="W6T6X4"/>
<dbReference type="HOGENOM" id="CLU_067278_5_0_9"/>
<dbReference type="PROSITE" id="PS00018">
    <property type="entry name" value="EF_HAND_1"/>
    <property type="match status" value="1"/>
</dbReference>
<accession>W6T6X4</accession>
<protein>
    <submittedName>
        <fullName evidence="3">Cell surface protein</fullName>
    </submittedName>
</protein>
<name>W6T6X4_9LACO</name>
<dbReference type="InterPro" id="IPR018247">
    <property type="entry name" value="EF_Hand_1_Ca_BS"/>
</dbReference>
<dbReference type="OrthoDB" id="2327088at2"/>
<dbReference type="EMBL" id="AWWK01000046">
    <property type="protein sequence ID" value="ETY73914.1"/>
    <property type="molecule type" value="Genomic_DNA"/>
</dbReference>
<dbReference type="eggNOG" id="COG5492">
    <property type="taxonomic scope" value="Bacteria"/>
</dbReference>
<feature type="chain" id="PRO_5004881759" evidence="1">
    <location>
        <begin position="29"/>
        <end position="243"/>
    </location>
</feature>
<gene>
    <name evidence="3" type="ORF">LFAB_09780</name>
</gene>